<comment type="caution">
    <text evidence="1">The sequence shown here is derived from an EMBL/GenBank/DDBJ whole genome shotgun (WGS) entry which is preliminary data.</text>
</comment>
<reference evidence="1 2" key="1">
    <citation type="submission" date="2018-07" db="EMBL/GenBank/DDBJ databases">
        <title>Genomic Encyclopedia of Type Strains, Phase IV (KMG-IV): sequencing the most valuable type-strain genomes for metagenomic binning, comparative biology and taxonomic classification.</title>
        <authorList>
            <person name="Goeker M."/>
        </authorList>
    </citation>
    <scope>NUCLEOTIDE SEQUENCE [LARGE SCALE GENOMIC DNA]</scope>
    <source>
        <strain evidence="1 2">DSM 14364</strain>
    </source>
</reference>
<dbReference type="RefSeq" id="WP_114767952.1">
    <property type="nucleotide sequence ID" value="NZ_QQBB01000001.1"/>
</dbReference>
<proteinExistence type="predicted"/>
<accession>A0A370HTD2</accession>
<dbReference type="InterPro" id="IPR036694">
    <property type="entry name" value="Dodecin-like_sf"/>
</dbReference>
<gene>
    <name evidence="1" type="ORF">DES45_10122</name>
</gene>
<dbReference type="SUPFAM" id="SSF89807">
    <property type="entry name" value="Dodecin-like"/>
    <property type="match status" value="1"/>
</dbReference>
<dbReference type="InterPro" id="IPR025543">
    <property type="entry name" value="Dodecin-like"/>
</dbReference>
<dbReference type="Proteomes" id="UP000254925">
    <property type="component" value="Unassembled WGS sequence"/>
</dbReference>
<evidence type="ECO:0000313" key="2">
    <source>
        <dbReference type="Proteomes" id="UP000254925"/>
    </source>
</evidence>
<protein>
    <recommendedName>
        <fullName evidence="3">Dodecin domain-containing protein</fullName>
    </recommendedName>
</protein>
<dbReference type="InterPro" id="IPR009923">
    <property type="entry name" value="Dodecin"/>
</dbReference>
<dbReference type="EMBL" id="QQBB01000001">
    <property type="protein sequence ID" value="RDI61767.1"/>
    <property type="molecule type" value="Genomic_DNA"/>
</dbReference>
<sequence length="74" mass="8348">MTLLKSIEVVAESDQSWEDAARRGIRIASQTIRNIRSMSVTDFEAVVDGDEIRLFRVHAKIAFAREPMDDGVAR</sequence>
<evidence type="ECO:0000313" key="1">
    <source>
        <dbReference type="EMBL" id="RDI61767.1"/>
    </source>
</evidence>
<organism evidence="1 2">
    <name type="scientific">Microvirga subterranea</name>
    <dbReference type="NCBI Taxonomy" id="186651"/>
    <lineage>
        <taxon>Bacteria</taxon>
        <taxon>Pseudomonadati</taxon>
        <taxon>Pseudomonadota</taxon>
        <taxon>Alphaproteobacteria</taxon>
        <taxon>Hyphomicrobiales</taxon>
        <taxon>Methylobacteriaceae</taxon>
        <taxon>Microvirga</taxon>
    </lineage>
</organism>
<dbReference type="Pfam" id="PF07311">
    <property type="entry name" value="Dodecin"/>
    <property type="match status" value="1"/>
</dbReference>
<keyword evidence="2" id="KW-1185">Reference proteome</keyword>
<name>A0A370HTD2_9HYPH</name>
<evidence type="ECO:0008006" key="3">
    <source>
        <dbReference type="Google" id="ProtNLM"/>
    </source>
</evidence>
<dbReference type="OrthoDB" id="9805449at2"/>
<dbReference type="Gene3D" id="3.30.1660.10">
    <property type="entry name" value="Flavin-binding protein dodecin"/>
    <property type="match status" value="1"/>
</dbReference>
<dbReference type="AlphaFoldDB" id="A0A370HTD2"/>